<feature type="region of interest" description="Disordered" evidence="1">
    <location>
        <begin position="84"/>
        <end position="109"/>
    </location>
</feature>
<sequence>MAKIESVQTNFTRKLVIRHRGFQYSNIPESAIRNKLYDLHSSSSRRKLFDVCSAFKIISNMFRIRLTNFYKLLPSKTRGLPFKIPYPKPKKKTIREQSSTARARSAFLR</sequence>
<evidence type="ECO:0000313" key="2">
    <source>
        <dbReference type="EMBL" id="EYC44089.1"/>
    </source>
</evidence>
<protein>
    <submittedName>
        <fullName evidence="2">Uncharacterized protein</fullName>
    </submittedName>
</protein>
<evidence type="ECO:0000256" key="1">
    <source>
        <dbReference type="SAM" id="MobiDB-lite"/>
    </source>
</evidence>
<accession>A0A016WWB7</accession>
<organism evidence="2 3">
    <name type="scientific">Ancylostoma ceylanicum</name>
    <dbReference type="NCBI Taxonomy" id="53326"/>
    <lineage>
        <taxon>Eukaryota</taxon>
        <taxon>Metazoa</taxon>
        <taxon>Ecdysozoa</taxon>
        <taxon>Nematoda</taxon>
        <taxon>Chromadorea</taxon>
        <taxon>Rhabditida</taxon>
        <taxon>Rhabditina</taxon>
        <taxon>Rhabditomorpha</taxon>
        <taxon>Strongyloidea</taxon>
        <taxon>Ancylostomatidae</taxon>
        <taxon>Ancylostomatinae</taxon>
        <taxon>Ancylostoma</taxon>
    </lineage>
</organism>
<keyword evidence="3" id="KW-1185">Reference proteome</keyword>
<comment type="caution">
    <text evidence="2">The sequence shown here is derived from an EMBL/GenBank/DDBJ whole genome shotgun (WGS) entry which is preliminary data.</text>
</comment>
<name>A0A016WWB7_9BILA</name>
<proteinExistence type="predicted"/>
<dbReference type="Proteomes" id="UP000024635">
    <property type="component" value="Unassembled WGS sequence"/>
</dbReference>
<reference evidence="3" key="1">
    <citation type="journal article" date="2015" name="Nat. Genet.">
        <title>The genome and transcriptome of the zoonotic hookworm Ancylostoma ceylanicum identify infection-specific gene families.</title>
        <authorList>
            <person name="Schwarz E.M."/>
            <person name="Hu Y."/>
            <person name="Antoshechkin I."/>
            <person name="Miller M.M."/>
            <person name="Sternberg P.W."/>
            <person name="Aroian R.V."/>
        </authorList>
    </citation>
    <scope>NUCLEOTIDE SEQUENCE</scope>
    <source>
        <strain evidence="3">HY135</strain>
    </source>
</reference>
<evidence type="ECO:0000313" key="3">
    <source>
        <dbReference type="Proteomes" id="UP000024635"/>
    </source>
</evidence>
<dbReference type="AlphaFoldDB" id="A0A016WWB7"/>
<dbReference type="EMBL" id="JARK01000072">
    <property type="protein sequence ID" value="EYC44089.1"/>
    <property type="molecule type" value="Genomic_DNA"/>
</dbReference>
<gene>
    <name evidence="2" type="primary">Acey_s0472.g2061</name>
    <name evidence="2" type="ORF">Y032_0472g2061</name>
</gene>